<feature type="domain" description="Flagellar basal-body/hook protein C-terminal" evidence="9">
    <location>
        <begin position="124"/>
        <end position="167"/>
    </location>
</feature>
<dbReference type="eggNOG" id="COG1558">
    <property type="taxonomic scope" value="Bacteria"/>
</dbReference>
<accession>U7D9C3</accession>
<dbReference type="Proteomes" id="UP000017148">
    <property type="component" value="Unassembled WGS sequence"/>
</dbReference>
<dbReference type="RefSeq" id="WP_022636815.1">
    <property type="nucleotide sequence ID" value="NZ_ASJR01000010.1"/>
</dbReference>
<feature type="compositionally biased region" description="Polar residues" evidence="7">
    <location>
        <begin position="27"/>
        <end position="40"/>
    </location>
</feature>
<sequence length="168" mass="18731">MNELRGMFSGLHVSASGMRAQRVRQNTITSNLANAETTRTPEGGPYKRSFPVFKAQGEVAHDEYYKEGRLGGVATQENHFRIADYRESLQNLKTGMGVEVAEIRKDSRPPRMVHNPAHPDANEEGYVAMPNINIVEEMADMISASRSYEANVTAFNSTKNMLLEALKI</sequence>
<feature type="domain" description="Flagellar basal body rod protein N-terminal" evidence="8">
    <location>
        <begin position="11"/>
        <end position="38"/>
    </location>
</feature>
<dbReference type="InterPro" id="IPR001444">
    <property type="entry name" value="Flag_bb_rod_N"/>
</dbReference>
<dbReference type="PANTHER" id="PTHR30435">
    <property type="entry name" value="FLAGELLAR PROTEIN"/>
    <property type="match status" value="1"/>
</dbReference>
<evidence type="ECO:0000256" key="5">
    <source>
        <dbReference type="ARBA" id="ARBA00025933"/>
    </source>
</evidence>
<protein>
    <recommendedName>
        <fullName evidence="3 6">Flagellar basal-body rod protein FlgC</fullName>
    </recommendedName>
</protein>
<evidence type="ECO:0000313" key="11">
    <source>
        <dbReference type="Proteomes" id="UP000017148"/>
    </source>
</evidence>
<dbReference type="PATRIC" id="fig|1313304.3.peg.1287"/>
<evidence type="ECO:0000259" key="9">
    <source>
        <dbReference type="Pfam" id="PF06429"/>
    </source>
</evidence>
<evidence type="ECO:0000256" key="2">
    <source>
        <dbReference type="ARBA" id="ARBA00009677"/>
    </source>
</evidence>
<evidence type="ECO:0000256" key="1">
    <source>
        <dbReference type="ARBA" id="ARBA00004117"/>
    </source>
</evidence>
<dbReference type="GO" id="GO:0030694">
    <property type="term" value="C:bacterial-type flagellum basal body, rod"/>
    <property type="evidence" value="ECO:0007669"/>
    <property type="project" value="UniProtKB-UniRule"/>
</dbReference>
<dbReference type="GO" id="GO:0071978">
    <property type="term" value="P:bacterial-type flagellum-dependent swarming motility"/>
    <property type="evidence" value="ECO:0007669"/>
    <property type="project" value="TreeGrafter"/>
</dbReference>
<dbReference type="NCBIfam" id="TIGR01395">
    <property type="entry name" value="FlgC"/>
    <property type="match status" value="1"/>
</dbReference>
<evidence type="ECO:0000259" key="8">
    <source>
        <dbReference type="Pfam" id="PF00460"/>
    </source>
</evidence>
<evidence type="ECO:0000256" key="6">
    <source>
        <dbReference type="RuleBase" id="RU362062"/>
    </source>
</evidence>
<keyword evidence="4 6" id="KW-0975">Bacterial flagellum</keyword>
<evidence type="ECO:0000313" key="10">
    <source>
        <dbReference type="EMBL" id="ERP31692.1"/>
    </source>
</evidence>
<comment type="subcellular location">
    <subcellularLocation>
        <location evidence="1 6">Bacterial flagellum basal body</location>
    </subcellularLocation>
</comment>
<dbReference type="STRING" id="1313304.CALK_1352"/>
<keyword evidence="10" id="KW-0969">Cilium</keyword>
<dbReference type="Pfam" id="PF00460">
    <property type="entry name" value="Flg_bb_rod"/>
    <property type="match status" value="1"/>
</dbReference>
<evidence type="ECO:0000256" key="4">
    <source>
        <dbReference type="ARBA" id="ARBA00023143"/>
    </source>
</evidence>
<proteinExistence type="inferred from homology"/>
<organism evidence="10 11">
    <name type="scientific">Chitinivibrio alkaliphilus ACht1</name>
    <dbReference type="NCBI Taxonomy" id="1313304"/>
    <lineage>
        <taxon>Bacteria</taxon>
        <taxon>Pseudomonadati</taxon>
        <taxon>Fibrobacterota</taxon>
        <taxon>Chitinivibrionia</taxon>
        <taxon>Chitinivibrionales</taxon>
        <taxon>Chitinivibrionaceae</taxon>
        <taxon>Chitinivibrio</taxon>
    </lineage>
</organism>
<keyword evidence="10" id="KW-0966">Cell projection</keyword>
<gene>
    <name evidence="10" type="ORF">CALK_1352</name>
</gene>
<dbReference type="InterPro" id="IPR006299">
    <property type="entry name" value="FlgC"/>
</dbReference>
<evidence type="ECO:0000256" key="7">
    <source>
        <dbReference type="SAM" id="MobiDB-lite"/>
    </source>
</evidence>
<feature type="region of interest" description="Disordered" evidence="7">
    <location>
        <begin position="27"/>
        <end position="48"/>
    </location>
</feature>
<dbReference type="AlphaFoldDB" id="U7D9C3"/>
<comment type="subunit">
    <text evidence="5 6">The basal body constitutes a major portion of the flagellar organelle and consists of four rings (L,P,S, and M) mounted on a central rod. The rod consists of about 26 subunits of FlgG in the distal portion, and FlgB, FlgC and FlgF are thought to build up the proximal portion of the rod with about 6 subunits each.</text>
</comment>
<comment type="caution">
    <text evidence="10">The sequence shown here is derived from an EMBL/GenBank/DDBJ whole genome shotgun (WGS) entry which is preliminary data.</text>
</comment>
<dbReference type="PANTHER" id="PTHR30435:SF2">
    <property type="entry name" value="FLAGELLAR BASAL-BODY ROD PROTEIN FLGC"/>
    <property type="match status" value="1"/>
</dbReference>
<dbReference type="EMBL" id="ASJR01000010">
    <property type="protein sequence ID" value="ERP31692.1"/>
    <property type="molecule type" value="Genomic_DNA"/>
</dbReference>
<keyword evidence="11" id="KW-1185">Reference proteome</keyword>
<evidence type="ECO:0000256" key="3">
    <source>
        <dbReference type="ARBA" id="ARBA00017941"/>
    </source>
</evidence>
<comment type="similarity">
    <text evidence="2">Belongs to the flagella basal body rod proteins family.</text>
</comment>
<keyword evidence="10" id="KW-0282">Flagellum</keyword>
<dbReference type="InterPro" id="IPR010930">
    <property type="entry name" value="Flg_bb/hook_C_dom"/>
</dbReference>
<name>U7D9C3_9BACT</name>
<dbReference type="Pfam" id="PF06429">
    <property type="entry name" value="Flg_bbr_C"/>
    <property type="match status" value="1"/>
</dbReference>
<reference evidence="10 11" key="1">
    <citation type="journal article" date="2013" name="Environ. Microbiol.">
        <title>Genome analysis of Chitinivibrio alkaliphilus gen. nov., sp. nov., a novel extremely haloalkaliphilic anaerobic chitinolytic bacterium from the candidate phylum Termite Group 3.</title>
        <authorList>
            <person name="Sorokin D.Y."/>
            <person name="Gumerov V.M."/>
            <person name="Rakitin A.L."/>
            <person name="Beletsky A.V."/>
            <person name="Damste J.S."/>
            <person name="Muyzer G."/>
            <person name="Mardanov A.V."/>
            <person name="Ravin N.V."/>
        </authorList>
    </citation>
    <scope>NUCLEOTIDE SEQUENCE [LARGE SCALE GENOMIC DNA]</scope>
    <source>
        <strain evidence="10 11">ACht1</strain>
    </source>
</reference>